<dbReference type="InterPro" id="IPR004843">
    <property type="entry name" value="Calcineurin-like_PHP"/>
</dbReference>
<dbReference type="SUPFAM" id="SSF56300">
    <property type="entry name" value="Metallo-dependent phosphatases"/>
    <property type="match status" value="1"/>
</dbReference>
<keyword evidence="1" id="KW-0479">Metal-binding</keyword>
<dbReference type="Proteomes" id="UP001556709">
    <property type="component" value="Unassembled WGS sequence"/>
</dbReference>
<sequence>MSPAGPVRLLQLSDTHLFADPDKRQAGVNVRDRFNRTLAAMKPWAAHAHGLLHTGDLVHDESAAGYDDLAAQLATLGLPGRVIPGNHDDPRQMARAFAGPLITTGRSLVVRDWTVIMLNTQIPGAVPGALAEGELAALDEALEALTTDHVIVAMHHPPIPVGTPWLDAIALQRPAALQARIEAESRIRAVLVGHIHHPVDRPWCGARVISAPSTAADFCPGAADFTRGEAPPGFRWLDLGPGGEIDTGVVWATHG</sequence>
<evidence type="ECO:0000256" key="1">
    <source>
        <dbReference type="ARBA" id="ARBA00022723"/>
    </source>
</evidence>
<organism evidence="6 7">
    <name type="scientific">Spiribacter pallidus</name>
    <dbReference type="NCBI Taxonomy" id="1987936"/>
    <lineage>
        <taxon>Bacteria</taxon>
        <taxon>Pseudomonadati</taxon>
        <taxon>Pseudomonadota</taxon>
        <taxon>Gammaproteobacteria</taxon>
        <taxon>Chromatiales</taxon>
        <taxon>Ectothiorhodospiraceae</taxon>
        <taxon>Spiribacter</taxon>
    </lineage>
</organism>
<dbReference type="PANTHER" id="PTHR42988">
    <property type="entry name" value="PHOSPHOHYDROLASE"/>
    <property type="match status" value="1"/>
</dbReference>
<dbReference type="InterPro" id="IPR050884">
    <property type="entry name" value="CNP_phosphodiesterase-III"/>
</dbReference>
<dbReference type="Gene3D" id="3.60.21.10">
    <property type="match status" value="1"/>
</dbReference>
<dbReference type="Pfam" id="PF00149">
    <property type="entry name" value="Metallophos"/>
    <property type="match status" value="1"/>
</dbReference>
<proteinExistence type="inferred from homology"/>
<comment type="caution">
    <text evidence="6">The sequence shown here is derived from an EMBL/GenBank/DDBJ whole genome shotgun (WGS) entry which is preliminary data.</text>
</comment>
<dbReference type="RefSeq" id="WP_367957794.1">
    <property type="nucleotide sequence ID" value="NZ_JBAKFK010000001.1"/>
</dbReference>
<protein>
    <submittedName>
        <fullName evidence="6">Metallophosphoesterase</fullName>
    </submittedName>
</protein>
<evidence type="ECO:0000313" key="7">
    <source>
        <dbReference type="Proteomes" id="UP001556709"/>
    </source>
</evidence>
<keyword evidence="7" id="KW-1185">Reference proteome</keyword>
<dbReference type="InterPro" id="IPR029052">
    <property type="entry name" value="Metallo-depent_PP-like"/>
</dbReference>
<keyword evidence="2" id="KW-0378">Hydrolase</keyword>
<evidence type="ECO:0000256" key="4">
    <source>
        <dbReference type="ARBA" id="ARBA00025742"/>
    </source>
</evidence>
<dbReference type="PANTHER" id="PTHR42988:SF2">
    <property type="entry name" value="CYCLIC NUCLEOTIDE PHOSPHODIESTERASE CBUA0032-RELATED"/>
    <property type="match status" value="1"/>
</dbReference>
<evidence type="ECO:0000256" key="2">
    <source>
        <dbReference type="ARBA" id="ARBA00022801"/>
    </source>
</evidence>
<reference evidence="6 7" key="1">
    <citation type="submission" date="2024-02" db="EMBL/GenBank/DDBJ databases">
        <title>New especies of Spiribacter isolated from saline water.</title>
        <authorList>
            <person name="Leon M.J."/>
            <person name="De La Haba R."/>
            <person name="Sanchez-Porro C."/>
            <person name="Ventosa A."/>
        </authorList>
    </citation>
    <scope>NUCLEOTIDE SEQUENCE [LARGE SCALE GENOMIC DNA]</scope>
    <source>
        <strain evidence="7">ag22IC6-390</strain>
    </source>
</reference>
<keyword evidence="3" id="KW-0408">Iron</keyword>
<evidence type="ECO:0000256" key="3">
    <source>
        <dbReference type="ARBA" id="ARBA00023004"/>
    </source>
</evidence>
<comment type="similarity">
    <text evidence="4">Belongs to the cyclic nucleotide phosphodiesterase class-III family.</text>
</comment>
<evidence type="ECO:0000313" key="6">
    <source>
        <dbReference type="EMBL" id="MEX0468711.1"/>
    </source>
</evidence>
<name>A0ABV3TBU5_9GAMM</name>
<dbReference type="EMBL" id="JBAKFM010000001">
    <property type="protein sequence ID" value="MEX0468711.1"/>
    <property type="molecule type" value="Genomic_DNA"/>
</dbReference>
<gene>
    <name evidence="6" type="ORF">V6X73_03070</name>
</gene>
<accession>A0ABV3TBU5</accession>
<evidence type="ECO:0000259" key="5">
    <source>
        <dbReference type="Pfam" id="PF00149"/>
    </source>
</evidence>
<feature type="domain" description="Calcineurin-like phosphoesterase" evidence="5">
    <location>
        <begin position="8"/>
        <end position="198"/>
    </location>
</feature>